<organism evidence="1 2">
    <name type="scientific">Brevundimonas phage vB_BpoS-Kikimora</name>
    <dbReference type="NCBI Taxonomy" id="2948601"/>
    <lineage>
        <taxon>Viruses</taxon>
        <taxon>Duplodnaviria</taxon>
        <taxon>Heunggongvirae</taxon>
        <taxon>Uroviricota</taxon>
        <taxon>Caudoviricetes</taxon>
        <taxon>Jeanschmidtviridae</taxon>
        <taxon>Kikimoravirus</taxon>
        <taxon>Kikimoravirus kikimora</taxon>
    </lineage>
</organism>
<proteinExistence type="predicted"/>
<gene>
    <name evidence="1" type="ORF">KIKIMORA_02190</name>
</gene>
<sequence length="86" mass="9684">MKRRYLVMGDPNVTDITPKPFAQKGLAFAYARRLLNKLPDGVRVEEQIGHIERPGATFDPPSGLWWRGTIAWTFLPGGDMSREALT</sequence>
<reference evidence="1 2" key="1">
    <citation type="submission" date="2022-05" db="EMBL/GenBank/DDBJ databases">
        <authorList>
            <person name="Friedrich I."/>
            <person name="Poehlein A."/>
            <person name="Schneider D."/>
            <person name="Hertel R."/>
            <person name="Daniel R."/>
        </authorList>
    </citation>
    <scope>NUCLEOTIDE SEQUENCE [LARGE SCALE GENOMIC DNA]</scope>
</reference>
<name>A0A9E7MSP3_9CAUD</name>
<dbReference type="EMBL" id="ON529857">
    <property type="protein sequence ID" value="USN15365.1"/>
    <property type="molecule type" value="Genomic_DNA"/>
</dbReference>
<evidence type="ECO:0000313" key="1">
    <source>
        <dbReference type="EMBL" id="USN15365.1"/>
    </source>
</evidence>
<evidence type="ECO:0000313" key="2">
    <source>
        <dbReference type="Proteomes" id="UP001056576"/>
    </source>
</evidence>
<accession>A0A9E7MSP3</accession>
<dbReference type="Proteomes" id="UP001056576">
    <property type="component" value="Segment"/>
</dbReference>
<protein>
    <submittedName>
        <fullName evidence="1">Uncharacterized protein</fullName>
    </submittedName>
</protein>
<keyword evidence="2" id="KW-1185">Reference proteome</keyword>